<dbReference type="STRING" id="178339.BH719_02740"/>
<proteinExistence type="predicted"/>
<accession>A0A1D8B199</accession>
<keyword evidence="2" id="KW-1185">Reference proteome</keyword>
<reference evidence="1 2" key="1">
    <citation type="submission" date="2016-09" db="EMBL/GenBank/DDBJ databases">
        <title>Complete genome sequence of Actinomyces hongkongensis HKU8.</title>
        <authorList>
            <person name="Gao Y.-X."/>
            <person name="Zhou Y.-Y."/>
            <person name="Xie Y."/>
            <person name="Wang M."/>
            <person name="Wang S.-J."/>
            <person name="Shen S.-G."/>
        </authorList>
    </citation>
    <scope>NUCLEOTIDE SEQUENCE [LARGE SCALE GENOMIC DNA]</scope>
    <source>
        <strain evidence="1 2">HKU8</strain>
    </source>
</reference>
<organism evidence="1 2">
    <name type="scientific">Pauljensenia hongkongensis</name>
    <dbReference type="NCBI Taxonomy" id="178339"/>
    <lineage>
        <taxon>Bacteria</taxon>
        <taxon>Bacillati</taxon>
        <taxon>Actinomycetota</taxon>
        <taxon>Actinomycetes</taxon>
        <taxon>Actinomycetales</taxon>
        <taxon>Actinomycetaceae</taxon>
        <taxon>Pauljensenia</taxon>
    </lineage>
</organism>
<gene>
    <name evidence="1" type="ORF">BH719_02740</name>
</gene>
<sequence>MSAQPQVTTARIADWLWSQDLGYTIDDDRNIVLRFEAFTIYIFVGAEFSDLLPVRGYWRPELADTDLERVDAHIHQYTLGGVVVKLGISRRAAPPPRHLFAQTTAFIGKGMSNEQLADYLNMAVSVIGGALQEAAEALPDLAQRQGAR</sequence>
<evidence type="ECO:0000313" key="1">
    <source>
        <dbReference type="EMBL" id="AOS46915.1"/>
    </source>
</evidence>
<dbReference type="OrthoDB" id="3255720at2"/>
<dbReference type="KEGG" id="phon:BH719_02740"/>
<protein>
    <submittedName>
        <fullName evidence="1">Uncharacterized protein</fullName>
    </submittedName>
</protein>
<name>A0A1D8B199_9ACTO</name>
<dbReference type="AlphaFoldDB" id="A0A1D8B199"/>
<dbReference type="EMBL" id="CP017298">
    <property type="protein sequence ID" value="AOS46915.1"/>
    <property type="molecule type" value="Genomic_DNA"/>
</dbReference>
<dbReference type="RefSeq" id="WP_009743216.1">
    <property type="nucleotide sequence ID" value="NZ_CP017298.1"/>
</dbReference>
<dbReference type="Proteomes" id="UP000095214">
    <property type="component" value="Chromosome"/>
</dbReference>
<evidence type="ECO:0000313" key="2">
    <source>
        <dbReference type="Proteomes" id="UP000095214"/>
    </source>
</evidence>